<gene>
    <name evidence="2" type="ORF">CROQUDRAFT_109826</name>
</gene>
<dbReference type="OrthoDB" id="2506642at2759"/>
<evidence type="ECO:0000256" key="1">
    <source>
        <dbReference type="SAM" id="Phobius"/>
    </source>
</evidence>
<feature type="transmembrane region" description="Helical" evidence="1">
    <location>
        <begin position="37"/>
        <end position="66"/>
    </location>
</feature>
<feature type="transmembrane region" description="Helical" evidence="1">
    <location>
        <begin position="384"/>
        <end position="405"/>
    </location>
</feature>
<accession>A0A9P6T8E7</accession>
<proteinExistence type="predicted"/>
<feature type="transmembrane region" description="Helical" evidence="1">
    <location>
        <begin position="180"/>
        <end position="201"/>
    </location>
</feature>
<keyword evidence="3" id="KW-1185">Reference proteome</keyword>
<comment type="caution">
    <text evidence="2">The sequence shown here is derived from an EMBL/GenBank/DDBJ whole genome shotgun (WGS) entry which is preliminary data.</text>
</comment>
<feature type="transmembrane region" description="Helical" evidence="1">
    <location>
        <begin position="266"/>
        <end position="287"/>
    </location>
</feature>
<keyword evidence="1" id="KW-0812">Transmembrane</keyword>
<reference evidence="2" key="1">
    <citation type="submission" date="2013-11" db="EMBL/GenBank/DDBJ databases">
        <title>Genome sequence of the fusiform rust pathogen reveals effectors for host alternation and coevolution with pine.</title>
        <authorList>
            <consortium name="DOE Joint Genome Institute"/>
            <person name="Smith K."/>
            <person name="Pendleton A."/>
            <person name="Kubisiak T."/>
            <person name="Anderson C."/>
            <person name="Salamov A."/>
            <person name="Aerts A."/>
            <person name="Riley R."/>
            <person name="Clum A."/>
            <person name="Lindquist E."/>
            <person name="Ence D."/>
            <person name="Campbell M."/>
            <person name="Kronenberg Z."/>
            <person name="Feau N."/>
            <person name="Dhillon B."/>
            <person name="Hamelin R."/>
            <person name="Burleigh J."/>
            <person name="Smith J."/>
            <person name="Yandell M."/>
            <person name="Nelson C."/>
            <person name="Grigoriev I."/>
            <person name="Davis J."/>
        </authorList>
    </citation>
    <scope>NUCLEOTIDE SEQUENCE</scope>
    <source>
        <strain evidence="2">G11</strain>
    </source>
</reference>
<keyword evidence="1" id="KW-1133">Transmembrane helix</keyword>
<dbReference type="AlphaFoldDB" id="A0A9P6T8E7"/>
<protein>
    <submittedName>
        <fullName evidence="2">Uncharacterized protein</fullName>
    </submittedName>
</protein>
<evidence type="ECO:0000313" key="3">
    <source>
        <dbReference type="Proteomes" id="UP000886653"/>
    </source>
</evidence>
<feature type="transmembrane region" description="Helical" evidence="1">
    <location>
        <begin position="139"/>
        <end position="159"/>
    </location>
</feature>
<name>A0A9P6T8E7_9BASI</name>
<sequence length="438" mass="49348">MSSLTLNDLLKKAPPHTNPFAFALERLTQTDDPVGPLYPFAVLIFFAVVYGLLISCCCVIIVWPYFQGPASWERHVWILKRHYSDRSSTPYYILNNALVLTITQVITSVIFEIYIAFLYKSYKSARFGKDVNGFAWADIRWLPGYYGYFIQAWTAFYTWQSQSSTKPKTLKSRSQGLHPWCFNVVLLAVPIIVTAVSISMISLESIAASRQISSTEKLYSALGSLSSNWNSGRQITLAEQNLTEKYFQNYSSDGRLALQRARETNIFWGVSGIPTLVFYAISVWSLLKVVRNVVNEVSRASSTEFAMVSSETDSAVVLSEDLPFGSSVDDESSRSMKRNYTFLAWHYSFMALTLLYDSAVGVFFSAQGSAEIRKATTRSITTLASLGGSVLMLIAMIILMFHTMCEVNDSSPLGKERFTVNDSNLDHHRRDSLYKYPC</sequence>
<dbReference type="Proteomes" id="UP000886653">
    <property type="component" value="Unassembled WGS sequence"/>
</dbReference>
<feature type="transmembrane region" description="Helical" evidence="1">
    <location>
        <begin position="91"/>
        <end position="119"/>
    </location>
</feature>
<evidence type="ECO:0000313" key="2">
    <source>
        <dbReference type="EMBL" id="KAG0142479.1"/>
    </source>
</evidence>
<dbReference type="EMBL" id="MU167347">
    <property type="protein sequence ID" value="KAG0142479.1"/>
    <property type="molecule type" value="Genomic_DNA"/>
</dbReference>
<feature type="transmembrane region" description="Helical" evidence="1">
    <location>
        <begin position="342"/>
        <end position="364"/>
    </location>
</feature>
<organism evidence="2 3">
    <name type="scientific">Cronartium quercuum f. sp. fusiforme G11</name>
    <dbReference type="NCBI Taxonomy" id="708437"/>
    <lineage>
        <taxon>Eukaryota</taxon>
        <taxon>Fungi</taxon>
        <taxon>Dikarya</taxon>
        <taxon>Basidiomycota</taxon>
        <taxon>Pucciniomycotina</taxon>
        <taxon>Pucciniomycetes</taxon>
        <taxon>Pucciniales</taxon>
        <taxon>Coleosporiaceae</taxon>
        <taxon>Cronartium</taxon>
    </lineage>
</organism>
<keyword evidence="1" id="KW-0472">Membrane</keyword>